<gene>
    <name evidence="2" type="ORF">NQ317_000201</name>
</gene>
<dbReference type="Proteomes" id="UP001162164">
    <property type="component" value="Unassembled WGS sequence"/>
</dbReference>
<evidence type="ECO:0000256" key="1">
    <source>
        <dbReference type="SAM" id="SignalP"/>
    </source>
</evidence>
<organism evidence="2 3">
    <name type="scientific">Molorchus minor</name>
    <dbReference type="NCBI Taxonomy" id="1323400"/>
    <lineage>
        <taxon>Eukaryota</taxon>
        <taxon>Metazoa</taxon>
        <taxon>Ecdysozoa</taxon>
        <taxon>Arthropoda</taxon>
        <taxon>Hexapoda</taxon>
        <taxon>Insecta</taxon>
        <taxon>Pterygota</taxon>
        <taxon>Neoptera</taxon>
        <taxon>Endopterygota</taxon>
        <taxon>Coleoptera</taxon>
        <taxon>Polyphaga</taxon>
        <taxon>Cucujiformia</taxon>
        <taxon>Chrysomeloidea</taxon>
        <taxon>Cerambycidae</taxon>
        <taxon>Lamiinae</taxon>
        <taxon>Monochamini</taxon>
        <taxon>Molorchus</taxon>
    </lineage>
</organism>
<name>A0ABQ9JC44_9CUCU</name>
<accession>A0ABQ9JC44</accession>
<keyword evidence="1" id="KW-0732">Signal</keyword>
<feature type="chain" id="PRO_5045121202" evidence="1">
    <location>
        <begin position="16"/>
        <end position="199"/>
    </location>
</feature>
<evidence type="ECO:0000313" key="2">
    <source>
        <dbReference type="EMBL" id="KAJ8975203.1"/>
    </source>
</evidence>
<protein>
    <submittedName>
        <fullName evidence="2">Uncharacterized protein</fullName>
    </submittedName>
</protein>
<feature type="signal peptide" evidence="1">
    <location>
        <begin position="1"/>
        <end position="15"/>
    </location>
</feature>
<comment type="caution">
    <text evidence="2">The sequence shown here is derived from an EMBL/GenBank/DDBJ whole genome shotgun (WGS) entry which is preliminary data.</text>
</comment>
<dbReference type="EMBL" id="JAPWTJ010000858">
    <property type="protein sequence ID" value="KAJ8975203.1"/>
    <property type="molecule type" value="Genomic_DNA"/>
</dbReference>
<evidence type="ECO:0000313" key="3">
    <source>
        <dbReference type="Proteomes" id="UP001162164"/>
    </source>
</evidence>
<reference evidence="2" key="1">
    <citation type="journal article" date="2023" name="Insect Mol. Biol.">
        <title>Genome sequencing provides insights into the evolution of gene families encoding plant cell wall-degrading enzymes in longhorned beetles.</title>
        <authorList>
            <person name="Shin N.R."/>
            <person name="Okamura Y."/>
            <person name="Kirsch R."/>
            <person name="Pauchet Y."/>
        </authorList>
    </citation>
    <scope>NUCLEOTIDE SEQUENCE</scope>
    <source>
        <strain evidence="2">MMC_N1</strain>
    </source>
</reference>
<proteinExistence type="predicted"/>
<keyword evidence="3" id="KW-1185">Reference proteome</keyword>
<sequence>MYILDIFMTCVVAMACINELDKSAGIQMKINLDRLYLGLHKFLVAVAIQKAKNQETAILGDPCSSQTIQNFFDVKTDPYRFRTVESSDVFGNKLAKVFYETVAPNKNICCKILFILHQDKCELKKEYVKKRRLNLTLIFKEQTSKFADCRSLTIEILRNHWDILLFMLKQLFEVPSIHSYQVAAIGSWVALLQIIHLNV</sequence>